<evidence type="ECO:0000313" key="1">
    <source>
        <dbReference type="EMBL" id="GFD06311.1"/>
    </source>
</evidence>
<name>A0A699TAS9_TANCI</name>
<accession>A0A699TAS9</accession>
<sequence>ESLKEGDEDRALPHIQFLRFDCGVDEADYMYD</sequence>
<gene>
    <name evidence="1" type="ORF">Tci_878280</name>
</gene>
<proteinExistence type="predicted"/>
<dbReference type="EMBL" id="BKCJ011224003">
    <property type="protein sequence ID" value="GFD06311.1"/>
    <property type="molecule type" value="Genomic_DNA"/>
</dbReference>
<organism evidence="1">
    <name type="scientific">Tanacetum cinerariifolium</name>
    <name type="common">Dalmatian daisy</name>
    <name type="synonym">Chrysanthemum cinerariifolium</name>
    <dbReference type="NCBI Taxonomy" id="118510"/>
    <lineage>
        <taxon>Eukaryota</taxon>
        <taxon>Viridiplantae</taxon>
        <taxon>Streptophyta</taxon>
        <taxon>Embryophyta</taxon>
        <taxon>Tracheophyta</taxon>
        <taxon>Spermatophyta</taxon>
        <taxon>Magnoliopsida</taxon>
        <taxon>eudicotyledons</taxon>
        <taxon>Gunneridae</taxon>
        <taxon>Pentapetalae</taxon>
        <taxon>asterids</taxon>
        <taxon>campanulids</taxon>
        <taxon>Asterales</taxon>
        <taxon>Asteraceae</taxon>
        <taxon>Asteroideae</taxon>
        <taxon>Anthemideae</taxon>
        <taxon>Anthemidinae</taxon>
        <taxon>Tanacetum</taxon>
    </lineage>
</organism>
<reference evidence="1" key="1">
    <citation type="journal article" date="2019" name="Sci. Rep.">
        <title>Draft genome of Tanacetum cinerariifolium, the natural source of mosquito coil.</title>
        <authorList>
            <person name="Yamashiro T."/>
            <person name="Shiraishi A."/>
            <person name="Satake H."/>
            <person name="Nakayama K."/>
        </authorList>
    </citation>
    <scope>NUCLEOTIDE SEQUENCE</scope>
</reference>
<protein>
    <submittedName>
        <fullName evidence="1">Uncharacterized protein</fullName>
    </submittedName>
</protein>
<dbReference type="AlphaFoldDB" id="A0A699TAS9"/>
<feature type="non-terminal residue" evidence="1">
    <location>
        <position position="1"/>
    </location>
</feature>
<comment type="caution">
    <text evidence="1">The sequence shown here is derived from an EMBL/GenBank/DDBJ whole genome shotgun (WGS) entry which is preliminary data.</text>
</comment>